<dbReference type="InterPro" id="IPR011009">
    <property type="entry name" value="Kinase-like_dom_sf"/>
</dbReference>
<keyword evidence="3" id="KW-0067">ATP-binding</keyword>
<evidence type="ECO:0000313" key="6">
    <source>
        <dbReference type="EMBL" id="RZB81748.1"/>
    </source>
</evidence>
<evidence type="ECO:0000259" key="5">
    <source>
        <dbReference type="PROSITE" id="PS50011"/>
    </source>
</evidence>
<dbReference type="InterPro" id="IPR000719">
    <property type="entry name" value="Prot_kinase_dom"/>
</dbReference>
<comment type="caution">
    <text evidence="6">The sequence shown here is derived from an EMBL/GenBank/DDBJ whole genome shotgun (WGS) entry which is preliminary data.</text>
</comment>
<dbReference type="GO" id="GO:0004674">
    <property type="term" value="F:protein serine/threonine kinase activity"/>
    <property type="evidence" value="ECO:0007669"/>
    <property type="project" value="UniProtKB-KW"/>
</dbReference>
<dbReference type="InterPro" id="IPR008266">
    <property type="entry name" value="Tyr_kinase_AS"/>
</dbReference>
<name>A0A445I767_GLYSO</name>
<dbReference type="PROSITE" id="PS50011">
    <property type="entry name" value="PROTEIN_KINASE_DOM"/>
    <property type="match status" value="1"/>
</dbReference>
<evidence type="ECO:0000256" key="2">
    <source>
        <dbReference type="ARBA" id="ARBA00022741"/>
    </source>
</evidence>
<dbReference type="PANTHER" id="PTHR47989">
    <property type="entry name" value="OS01G0750732 PROTEIN"/>
    <property type="match status" value="1"/>
</dbReference>
<keyword evidence="6" id="KW-0808">Transferase</keyword>
<feature type="domain" description="Protein kinase" evidence="5">
    <location>
        <begin position="307"/>
        <end position="585"/>
    </location>
</feature>
<evidence type="ECO:0000256" key="4">
    <source>
        <dbReference type="SAM" id="MobiDB-lite"/>
    </source>
</evidence>
<dbReference type="FunFam" id="1.10.510.10:FF:000849">
    <property type="entry name" value="receptor-like cytosolic serine/threonine-protein kinase RBK1 isoform X1"/>
    <property type="match status" value="1"/>
</dbReference>
<keyword evidence="7" id="KW-1185">Reference proteome</keyword>
<feature type="region of interest" description="Disordered" evidence="4">
    <location>
        <begin position="641"/>
        <end position="682"/>
    </location>
</feature>
<evidence type="ECO:0000256" key="1">
    <source>
        <dbReference type="ARBA" id="ARBA00022527"/>
    </source>
</evidence>
<dbReference type="AlphaFoldDB" id="A0A445I767"/>
<feature type="compositionally biased region" description="Low complexity" evidence="4">
    <location>
        <begin position="643"/>
        <end position="660"/>
    </location>
</feature>
<dbReference type="SUPFAM" id="SSF56112">
    <property type="entry name" value="Protein kinase-like (PK-like)"/>
    <property type="match status" value="1"/>
</dbReference>
<dbReference type="Pfam" id="PF07714">
    <property type="entry name" value="PK_Tyr_Ser-Thr"/>
    <property type="match status" value="1"/>
</dbReference>
<keyword evidence="1" id="KW-0723">Serine/threonine-protein kinase</keyword>
<reference evidence="6 7" key="1">
    <citation type="submission" date="2018-09" db="EMBL/GenBank/DDBJ databases">
        <title>A high-quality reference genome of wild soybean provides a powerful tool to mine soybean genomes.</title>
        <authorList>
            <person name="Xie M."/>
            <person name="Chung C.Y.L."/>
            <person name="Li M.-W."/>
            <person name="Wong F.-L."/>
            <person name="Chan T.-F."/>
            <person name="Lam H.-M."/>
        </authorList>
    </citation>
    <scope>NUCLEOTIDE SEQUENCE [LARGE SCALE GENOMIC DNA]</scope>
    <source>
        <strain evidence="7">cv. W05</strain>
        <tissue evidence="6">Hypocotyl of etiolated seedlings</tissue>
    </source>
</reference>
<dbReference type="InterPro" id="IPR020635">
    <property type="entry name" value="Tyr_kinase_cat_dom"/>
</dbReference>
<evidence type="ECO:0000256" key="3">
    <source>
        <dbReference type="ARBA" id="ARBA00022840"/>
    </source>
</evidence>
<sequence>MSEETRRIVVIHYASRDFNTSAIKVVMEGYSLGHGDKLTLLVVLRHANSPSRIPFIASARLRGLFETDHKIVEKEVAKMKEEILNNASIREISEQCEAERIQFRIEVLQGNLPEVAVNAATRLEAKTVILDRQMKKYKKNFKQSLSCALLIMNRDNTLRHLRGPRETQLSDGSNGNANFASSYSKSPQRIQQVANAIFCSNSSSSIQTLTKVVCPQSHSQMKQFLDNREQDMARGYCILPTSDTRNTNHTDLYHIETPVEHSNNPESYQIVEQFKNSVCSVCNNRRPKFEPLKEFTYAELHEATQGFTPKNYLSEGGFGSVYKGKLQGGLRIAVKQHKCASFQGDKEFKSEVNALSRAIHENVVMLRGSCSEGNNRLLVYEFVCNGSLDQHLSRETNYDYNDAEHSRKPLSWAERIKVAIGAAKGLLFLHQNNIIHRDVRPSNILVTHDYEAMLGDFGLARTEQMDSLYSTDVVGTIGYLAPEYAESGKMSTKTDVYSFGVVLLQLITGMRTADKRLGDKSLVGWARPLLKERNYPDLIDERMMENHDCHQLFWMIRLAEKCLSRDSQRRLSMDTVVTALTHILEGNTCSVVLRDCSPARSDSSYDMSDLLISDASQKLEGEDASIYAGYAPIWLRPPPSPPLGSTSSCTSSMFTGPSESSLEELSNDENKGKKPNDQGGIF</sequence>
<keyword evidence="6" id="KW-0675">Receptor</keyword>
<dbReference type="Gene3D" id="3.30.200.20">
    <property type="entry name" value="Phosphorylase Kinase, domain 1"/>
    <property type="match status" value="1"/>
</dbReference>
<dbReference type="GO" id="GO:0004713">
    <property type="term" value="F:protein tyrosine kinase activity"/>
    <property type="evidence" value="ECO:0007669"/>
    <property type="project" value="InterPro"/>
</dbReference>
<dbReference type="GO" id="GO:0005524">
    <property type="term" value="F:ATP binding"/>
    <property type="evidence" value="ECO:0007669"/>
    <property type="project" value="UniProtKB-KW"/>
</dbReference>
<dbReference type="Proteomes" id="UP000289340">
    <property type="component" value="Chromosome 11"/>
</dbReference>
<dbReference type="Gene3D" id="1.10.510.10">
    <property type="entry name" value="Transferase(Phosphotransferase) domain 1"/>
    <property type="match status" value="1"/>
</dbReference>
<dbReference type="PROSITE" id="PS00109">
    <property type="entry name" value="PROTEIN_KINASE_TYR"/>
    <property type="match status" value="1"/>
</dbReference>
<dbReference type="EMBL" id="QZWG01000011">
    <property type="protein sequence ID" value="RZB81748.1"/>
    <property type="molecule type" value="Genomic_DNA"/>
</dbReference>
<dbReference type="InterPro" id="IPR001245">
    <property type="entry name" value="Ser-Thr/Tyr_kinase_cat_dom"/>
</dbReference>
<keyword evidence="2" id="KW-0547">Nucleotide-binding</keyword>
<keyword evidence="6" id="KW-0418">Kinase</keyword>
<evidence type="ECO:0000313" key="7">
    <source>
        <dbReference type="Proteomes" id="UP000289340"/>
    </source>
</evidence>
<dbReference type="PANTHER" id="PTHR47989:SF8">
    <property type="entry name" value="INACTIVE PROTEIN KINASE SELMODRAFT_444075-LIKE"/>
    <property type="match status" value="1"/>
</dbReference>
<dbReference type="FunFam" id="3.30.200.20:FF:000604">
    <property type="entry name" value="Proline-rich receptor-like protein kinase PERK8"/>
    <property type="match status" value="1"/>
</dbReference>
<accession>A0A445I767</accession>
<gene>
    <name evidence="6" type="ORF">D0Y65_031131</name>
</gene>
<protein>
    <submittedName>
        <fullName evidence="6">Proline-rich receptor-like protein kinase PERK12</fullName>
    </submittedName>
</protein>
<dbReference type="SMART" id="SM00219">
    <property type="entry name" value="TyrKc"/>
    <property type="match status" value="1"/>
</dbReference>
<organism evidence="6 7">
    <name type="scientific">Glycine soja</name>
    <name type="common">Wild soybean</name>
    <dbReference type="NCBI Taxonomy" id="3848"/>
    <lineage>
        <taxon>Eukaryota</taxon>
        <taxon>Viridiplantae</taxon>
        <taxon>Streptophyta</taxon>
        <taxon>Embryophyta</taxon>
        <taxon>Tracheophyta</taxon>
        <taxon>Spermatophyta</taxon>
        <taxon>Magnoliopsida</taxon>
        <taxon>eudicotyledons</taxon>
        <taxon>Gunneridae</taxon>
        <taxon>Pentapetalae</taxon>
        <taxon>rosids</taxon>
        <taxon>fabids</taxon>
        <taxon>Fabales</taxon>
        <taxon>Fabaceae</taxon>
        <taxon>Papilionoideae</taxon>
        <taxon>50 kb inversion clade</taxon>
        <taxon>NPAAA clade</taxon>
        <taxon>indigoferoid/millettioid clade</taxon>
        <taxon>Phaseoleae</taxon>
        <taxon>Glycine</taxon>
        <taxon>Glycine subgen. Soja</taxon>
    </lineage>
</organism>
<proteinExistence type="predicted"/>